<name>A0AAW7YSW9_9STAP</name>
<evidence type="ECO:0000313" key="1">
    <source>
        <dbReference type="EMBL" id="MDO6575365.1"/>
    </source>
</evidence>
<evidence type="ECO:0000313" key="2">
    <source>
        <dbReference type="Proteomes" id="UP001170310"/>
    </source>
</evidence>
<accession>A0AAW7YSW9</accession>
<organism evidence="1 2">
    <name type="scientific">Staphylococcus pasteuri_A</name>
    <dbReference type="NCBI Taxonomy" id="3062664"/>
    <lineage>
        <taxon>Bacteria</taxon>
        <taxon>Bacillati</taxon>
        <taxon>Bacillota</taxon>
        <taxon>Bacilli</taxon>
        <taxon>Bacillales</taxon>
        <taxon>Staphylococcaceae</taxon>
        <taxon>Staphylococcus</taxon>
    </lineage>
</organism>
<protein>
    <submittedName>
        <fullName evidence="1">Uncharacterized protein</fullName>
    </submittedName>
</protein>
<keyword evidence="2" id="KW-1185">Reference proteome</keyword>
<dbReference type="EMBL" id="JAUOQO010000569">
    <property type="protein sequence ID" value="MDO6575365.1"/>
    <property type="molecule type" value="Genomic_DNA"/>
</dbReference>
<gene>
    <name evidence="1" type="ORF">Q4528_14710</name>
</gene>
<comment type="caution">
    <text evidence="1">The sequence shown here is derived from an EMBL/GenBank/DDBJ whole genome shotgun (WGS) entry which is preliminary data.</text>
</comment>
<proteinExistence type="predicted"/>
<feature type="non-terminal residue" evidence="1">
    <location>
        <position position="77"/>
    </location>
</feature>
<reference evidence="1" key="1">
    <citation type="submission" date="2023-07" db="EMBL/GenBank/DDBJ databases">
        <title>Genome content predicts the carbon catabolic preferences of heterotrophic bacteria.</title>
        <authorList>
            <person name="Gralka M."/>
        </authorList>
    </citation>
    <scope>NUCLEOTIDE SEQUENCE</scope>
    <source>
        <strain evidence="1">E2R20</strain>
    </source>
</reference>
<dbReference type="RefSeq" id="WP_303522415.1">
    <property type="nucleotide sequence ID" value="NZ_JAUOQO010000569.1"/>
</dbReference>
<dbReference type="AlphaFoldDB" id="A0AAW7YSW9"/>
<dbReference type="Proteomes" id="UP001170310">
    <property type="component" value="Unassembled WGS sequence"/>
</dbReference>
<sequence>MKVFNKTALRVVSYVDYSGKYDDAGNNTGYSVKVYRQDVKLMTTGGDYLSHSETHKKTYNYFEGYQQASSTMSTGRD</sequence>